<proteinExistence type="predicted"/>
<accession>A0A6N4TKQ0</accession>
<keyword evidence="2" id="KW-1185">Reference proteome</keyword>
<gene>
    <name evidence="1" type="ORF">Aargi30884_15550</name>
</gene>
<dbReference type="EMBL" id="AP019695">
    <property type="protein sequence ID" value="BBK22652.1"/>
    <property type="molecule type" value="Genomic_DNA"/>
</dbReference>
<dbReference type="KEGG" id="aarg:Aargi30884_15550"/>
<dbReference type="RefSeq" id="WP_118277770.1">
    <property type="nucleotide sequence ID" value="NZ_AP019695.1"/>
</dbReference>
<evidence type="ECO:0000313" key="2">
    <source>
        <dbReference type="Proteomes" id="UP000464754"/>
    </source>
</evidence>
<reference evidence="2" key="1">
    <citation type="submission" date="2019-05" db="EMBL/GenBank/DDBJ databases">
        <title>Complete genome sequencing of Absiella argi strain JCM 30884.</title>
        <authorList>
            <person name="Sakamoto M."/>
            <person name="Murakami T."/>
            <person name="Mori H."/>
        </authorList>
    </citation>
    <scope>NUCLEOTIDE SEQUENCE [LARGE SCALE GENOMIC DNA]</scope>
    <source>
        <strain evidence="2">JCM 30884</strain>
    </source>
</reference>
<protein>
    <submittedName>
        <fullName evidence="1">Uncharacterized protein</fullName>
    </submittedName>
</protein>
<name>A0A6N4TKQ0_9FIRM</name>
<sequence length="107" mass="12918">MIKEIANFRNEKGQYTSMVIDKNIKSVVISNYDLEHLIVIRQNKNQFMFVIEYILKNAREETLKIKSSIVEVYGIGEFILNYDEYINELYKKYEKEKVEFFINKFTK</sequence>
<evidence type="ECO:0000313" key="1">
    <source>
        <dbReference type="EMBL" id="BBK22652.1"/>
    </source>
</evidence>
<dbReference type="Proteomes" id="UP000464754">
    <property type="component" value="Chromosome"/>
</dbReference>
<organism evidence="1 2">
    <name type="scientific">Amedibacterium intestinale</name>
    <dbReference type="NCBI Taxonomy" id="2583452"/>
    <lineage>
        <taxon>Bacteria</taxon>
        <taxon>Bacillati</taxon>
        <taxon>Bacillota</taxon>
        <taxon>Erysipelotrichia</taxon>
        <taxon>Erysipelotrichales</taxon>
        <taxon>Erysipelotrichaceae</taxon>
        <taxon>Amedibacterium</taxon>
    </lineage>
</organism>
<dbReference type="AlphaFoldDB" id="A0A6N4TKQ0"/>